<evidence type="ECO:0000256" key="1">
    <source>
        <dbReference type="SAM" id="Phobius"/>
    </source>
</evidence>
<accession>A0ABW4DBX6</accession>
<keyword evidence="1" id="KW-1133">Transmembrane helix</keyword>
<keyword evidence="1" id="KW-0472">Membrane</keyword>
<dbReference type="Proteomes" id="UP001597340">
    <property type="component" value="Unassembled WGS sequence"/>
</dbReference>
<protein>
    <submittedName>
        <fullName evidence="2">Uncharacterized protein</fullName>
    </submittedName>
</protein>
<keyword evidence="3" id="KW-1185">Reference proteome</keyword>
<evidence type="ECO:0000313" key="2">
    <source>
        <dbReference type="EMBL" id="MFD1461577.1"/>
    </source>
</evidence>
<organism evidence="2 3">
    <name type="scientific">Paenibacillus farraposensis</name>
    <dbReference type="NCBI Taxonomy" id="2807095"/>
    <lineage>
        <taxon>Bacteria</taxon>
        <taxon>Bacillati</taxon>
        <taxon>Bacillota</taxon>
        <taxon>Bacilli</taxon>
        <taxon>Bacillales</taxon>
        <taxon>Paenibacillaceae</taxon>
        <taxon>Paenibacillus</taxon>
    </lineage>
</organism>
<comment type="caution">
    <text evidence="2">The sequence shown here is derived from an EMBL/GenBank/DDBJ whole genome shotgun (WGS) entry which is preliminary data.</text>
</comment>
<sequence>MLEWIENNAKTAIIAAVTLAFIASAANYVLQHGLESMQKLGPAFERLDSK</sequence>
<evidence type="ECO:0000313" key="3">
    <source>
        <dbReference type="Proteomes" id="UP001597340"/>
    </source>
</evidence>
<gene>
    <name evidence="2" type="ORF">ACFQ5D_09130</name>
</gene>
<keyword evidence="1" id="KW-0812">Transmembrane</keyword>
<proteinExistence type="predicted"/>
<dbReference type="RefSeq" id="WP_229524464.1">
    <property type="nucleotide sequence ID" value="NZ_JAFFQR010000064.1"/>
</dbReference>
<dbReference type="EMBL" id="JBHTNZ010000009">
    <property type="protein sequence ID" value="MFD1461577.1"/>
    <property type="molecule type" value="Genomic_DNA"/>
</dbReference>
<name>A0ABW4DBX6_9BACL</name>
<reference evidence="3" key="1">
    <citation type="journal article" date="2019" name="Int. J. Syst. Evol. Microbiol.">
        <title>The Global Catalogue of Microorganisms (GCM) 10K type strain sequencing project: providing services to taxonomists for standard genome sequencing and annotation.</title>
        <authorList>
            <consortium name="The Broad Institute Genomics Platform"/>
            <consortium name="The Broad Institute Genome Sequencing Center for Infectious Disease"/>
            <person name="Wu L."/>
            <person name="Ma J."/>
        </authorList>
    </citation>
    <scope>NUCLEOTIDE SEQUENCE [LARGE SCALE GENOMIC DNA]</scope>
    <source>
        <strain evidence="3">CCM 9147</strain>
    </source>
</reference>
<feature type="transmembrane region" description="Helical" evidence="1">
    <location>
        <begin position="12"/>
        <end position="30"/>
    </location>
</feature>